<organism evidence="2 3">
    <name type="scientific">Peribacillus frigoritolerans</name>
    <dbReference type="NCBI Taxonomy" id="450367"/>
    <lineage>
        <taxon>Bacteria</taxon>
        <taxon>Bacillati</taxon>
        <taxon>Bacillota</taxon>
        <taxon>Bacilli</taxon>
        <taxon>Bacillales</taxon>
        <taxon>Bacillaceae</taxon>
        <taxon>Peribacillus</taxon>
    </lineage>
</organism>
<evidence type="ECO:0000259" key="1">
    <source>
        <dbReference type="Pfam" id="PF03551"/>
    </source>
</evidence>
<sequence>MNTLPYKKYINEVLKGHIDTLILSLLHRRDMYGFELAKIVREKSDDQFELKEGTLYLSLKRLEKNEWISSYWGDEQGPGGRRKYYRLTSVGEEGFKQKRLEWEFVKDVIDSFLDWGK</sequence>
<dbReference type="InterPro" id="IPR036388">
    <property type="entry name" value="WH-like_DNA-bd_sf"/>
</dbReference>
<accession>A0AA90P0X2</accession>
<comment type="caution">
    <text evidence="2">The sequence shown here is derived from an EMBL/GenBank/DDBJ whole genome shotgun (WGS) entry which is preliminary data.</text>
</comment>
<dbReference type="InterPro" id="IPR036390">
    <property type="entry name" value="WH_DNA-bd_sf"/>
</dbReference>
<dbReference type="Proteomes" id="UP001178275">
    <property type="component" value="Unassembled WGS sequence"/>
</dbReference>
<evidence type="ECO:0000313" key="2">
    <source>
        <dbReference type="EMBL" id="MDP1450271.1"/>
    </source>
</evidence>
<evidence type="ECO:0000313" key="3">
    <source>
        <dbReference type="Proteomes" id="UP001178275"/>
    </source>
</evidence>
<dbReference type="SUPFAM" id="SSF46785">
    <property type="entry name" value="Winged helix' DNA-binding domain"/>
    <property type="match status" value="1"/>
</dbReference>
<dbReference type="PANTHER" id="PTHR33169">
    <property type="entry name" value="PADR-FAMILY TRANSCRIPTIONAL REGULATOR"/>
    <property type="match status" value="1"/>
</dbReference>
<dbReference type="RefSeq" id="WP_305159125.1">
    <property type="nucleotide sequence ID" value="NZ_JAUUTW010000003.1"/>
</dbReference>
<name>A0AA90P0X2_9BACI</name>
<dbReference type="InterPro" id="IPR005149">
    <property type="entry name" value="Tscrpt_reg_PadR_N"/>
</dbReference>
<reference evidence="2" key="1">
    <citation type="submission" date="2023-07" db="EMBL/GenBank/DDBJ databases">
        <title>Murine gut Bacillus species.</title>
        <authorList>
            <person name="Gutman E."/>
            <person name="Hashuel R."/>
            <person name="Litvak Y."/>
        </authorList>
    </citation>
    <scope>NUCLEOTIDE SEQUENCE</scope>
    <source>
        <strain evidence="2">RU293</strain>
    </source>
</reference>
<dbReference type="EMBL" id="JAUUTW010000003">
    <property type="protein sequence ID" value="MDP1450271.1"/>
    <property type="molecule type" value="Genomic_DNA"/>
</dbReference>
<dbReference type="PANTHER" id="PTHR33169:SF14">
    <property type="entry name" value="TRANSCRIPTIONAL REGULATOR RV3488"/>
    <property type="match status" value="1"/>
</dbReference>
<proteinExistence type="predicted"/>
<dbReference type="Pfam" id="PF03551">
    <property type="entry name" value="PadR"/>
    <property type="match status" value="1"/>
</dbReference>
<feature type="domain" description="Transcription regulator PadR N-terminal" evidence="1">
    <location>
        <begin position="22"/>
        <end position="96"/>
    </location>
</feature>
<dbReference type="InterPro" id="IPR052509">
    <property type="entry name" value="Metal_resp_DNA-bind_regulator"/>
</dbReference>
<gene>
    <name evidence="2" type="ORF">Q8G36_04240</name>
</gene>
<dbReference type="AlphaFoldDB" id="A0AA90P0X2"/>
<dbReference type="Gene3D" id="1.10.10.10">
    <property type="entry name" value="Winged helix-like DNA-binding domain superfamily/Winged helix DNA-binding domain"/>
    <property type="match status" value="1"/>
</dbReference>
<protein>
    <submittedName>
        <fullName evidence="2">PadR family transcriptional regulator</fullName>
    </submittedName>
</protein>